<name>A0A1X2I0J6_9FUNG</name>
<feature type="compositionally biased region" description="Acidic residues" evidence="1">
    <location>
        <begin position="1804"/>
        <end position="1819"/>
    </location>
</feature>
<proteinExistence type="predicted"/>
<dbReference type="InterPro" id="IPR046523">
    <property type="entry name" value="UTP20_dom"/>
</dbReference>
<dbReference type="EMBL" id="MCGE01000038">
    <property type="protein sequence ID" value="ORZ06726.1"/>
    <property type="molecule type" value="Genomic_DNA"/>
</dbReference>
<evidence type="ECO:0000313" key="6">
    <source>
        <dbReference type="Proteomes" id="UP000193560"/>
    </source>
</evidence>
<comment type="caution">
    <text evidence="5">The sequence shown here is derived from an EMBL/GenBank/DDBJ whole genome shotgun (WGS) entry which is preliminary data.</text>
</comment>
<dbReference type="PANTHER" id="PTHR17695:SF11">
    <property type="entry name" value="SMALL SUBUNIT PROCESSOME COMPONENT 20 HOMOLOG"/>
    <property type="match status" value="1"/>
</dbReference>
<reference evidence="5 6" key="1">
    <citation type="submission" date="2016-07" db="EMBL/GenBank/DDBJ databases">
        <title>Pervasive Adenine N6-methylation of Active Genes in Fungi.</title>
        <authorList>
            <consortium name="DOE Joint Genome Institute"/>
            <person name="Mondo S.J."/>
            <person name="Dannebaum R.O."/>
            <person name="Kuo R.C."/>
            <person name="Labutti K."/>
            <person name="Haridas S."/>
            <person name="Kuo A."/>
            <person name="Salamov A."/>
            <person name="Ahrendt S.R."/>
            <person name="Lipzen A."/>
            <person name="Sullivan W."/>
            <person name="Andreopoulos W.B."/>
            <person name="Clum A."/>
            <person name="Lindquist E."/>
            <person name="Daum C."/>
            <person name="Ramamoorthy G.K."/>
            <person name="Gryganskyi A."/>
            <person name="Culley D."/>
            <person name="Magnuson J.K."/>
            <person name="James T.Y."/>
            <person name="O'Malley M.A."/>
            <person name="Stajich J.E."/>
            <person name="Spatafora J.W."/>
            <person name="Visel A."/>
            <person name="Grigoriev I.V."/>
        </authorList>
    </citation>
    <scope>NUCLEOTIDE SEQUENCE [LARGE SCALE GENOMIC DNA]</scope>
    <source>
        <strain evidence="5 6">NRRL 1336</strain>
    </source>
</reference>
<protein>
    <submittedName>
        <fullName evidence="5">Uncharacterized protein</fullName>
    </submittedName>
</protein>
<feature type="compositionally biased region" description="Polar residues" evidence="1">
    <location>
        <begin position="1199"/>
        <end position="1209"/>
    </location>
</feature>
<dbReference type="GO" id="GO:0030686">
    <property type="term" value="C:90S preribosome"/>
    <property type="evidence" value="ECO:0007669"/>
    <property type="project" value="TreeGrafter"/>
</dbReference>
<dbReference type="STRING" id="90262.A0A1X2I0J6"/>
<dbReference type="Pfam" id="PF23099">
    <property type="entry name" value="UTP20_C"/>
    <property type="match status" value="1"/>
</dbReference>
<dbReference type="InterPro" id="IPR011989">
    <property type="entry name" value="ARM-like"/>
</dbReference>
<gene>
    <name evidence="5" type="ORF">BCR42DRAFT_496277</name>
</gene>
<dbReference type="InterPro" id="IPR057525">
    <property type="entry name" value="UTP20_C"/>
</dbReference>
<feature type="region of interest" description="Disordered" evidence="1">
    <location>
        <begin position="1802"/>
        <end position="1865"/>
    </location>
</feature>
<dbReference type="InterPro" id="IPR011430">
    <property type="entry name" value="UTP20_N"/>
</dbReference>
<evidence type="ECO:0000259" key="3">
    <source>
        <dbReference type="Pfam" id="PF20416"/>
    </source>
</evidence>
<evidence type="ECO:0000259" key="4">
    <source>
        <dbReference type="Pfam" id="PF23099"/>
    </source>
</evidence>
<dbReference type="Gene3D" id="1.25.10.10">
    <property type="entry name" value="Leucine-rich Repeat Variant"/>
    <property type="match status" value="2"/>
</dbReference>
<dbReference type="SUPFAM" id="SSF48371">
    <property type="entry name" value="ARM repeat"/>
    <property type="match status" value="2"/>
</dbReference>
<feature type="compositionally biased region" description="Acidic residues" evidence="1">
    <location>
        <begin position="1827"/>
        <end position="1852"/>
    </location>
</feature>
<feature type="domain" description="U3 small nucleolar RNA-associated protein 20 N-terminal" evidence="2">
    <location>
        <begin position="949"/>
        <end position="1589"/>
    </location>
</feature>
<feature type="domain" description="U3 small nucleolar RNA-associated protein 20 C-terminal" evidence="4">
    <location>
        <begin position="2473"/>
        <end position="2718"/>
    </location>
</feature>
<feature type="compositionally biased region" description="Low complexity" evidence="1">
    <location>
        <begin position="1855"/>
        <end position="1865"/>
    </location>
</feature>
<evidence type="ECO:0000313" key="5">
    <source>
        <dbReference type="EMBL" id="ORZ06726.1"/>
    </source>
</evidence>
<dbReference type="GO" id="GO:0032040">
    <property type="term" value="C:small-subunit processome"/>
    <property type="evidence" value="ECO:0007669"/>
    <property type="project" value="TreeGrafter"/>
</dbReference>
<evidence type="ECO:0000256" key="1">
    <source>
        <dbReference type="SAM" id="MobiDB-lite"/>
    </source>
</evidence>
<feature type="domain" description="U3 small nucleolar RNA-associated protein 20" evidence="3">
    <location>
        <begin position="1891"/>
        <end position="2062"/>
    </location>
</feature>
<dbReference type="Proteomes" id="UP000193560">
    <property type="component" value="Unassembled WGS sequence"/>
</dbReference>
<sequence>MLDNKDASDLNLGQGANRFKYRSFNSRVESIKVDIVRRSRLVEDEIDENGSFFNESLQSWKELNLSKQFTLFSREIQPYCKTLPSILHHKDKIVDTLEKYLVDRNSLALDGLLDLVTKLAKDLEGEFYPYYPRMLKCMLPLVYHQDVKLLECLFNSMAYLFKFLSRQILPDICDTFDMLSKLLGEDITTKPYVRHFSAEAFAFLMRKIRGQGLKKLVQHILDALHKDPSLQYTEGLSMLFFESMKQIDNRLHSRAESIYHELYSQVCSSSGPIDELESDNNSILLNKTTLLLLHHTYRQHMGPIVNVILEDIDSQLELKEPKEKHLLTDISTLSMMATVRKASRIEDFKPIISRVQEIAKLIFTSRRRVFCKDMYKETLRTVTGILCFGNLDVVVGGGRLILESIIAFNEPSVVYGFFVGLSQLEWSSFTQVSLPYITRYVSQHFTDYPQETIFFLSQLNSSNSLTVPSGTLMSSVTADGLLRFPATKKKTPLVQELLNVMNKSYDWDKEQDLLNNTDIEKNGNEIPSGIAVVGSILTILPILDVSDDLLFDSVLALFGSLSGSLSKSNQSNVVSTSFIMAHKNFTLVSLLGLSIESLVALVKKKPIYMDKLYGKHDVIIKLLNDHSQNEVIVKGIYEYMATLQSSTMKDDHFDVKYLEQFYPLLKTNLRSYLPKCRLYTMKLLALFDQPLMKKDTDHRNDEKCEIVDITVDMESIIPSMNDFRDKLILIQKLNLICSTKRIPDIYADFVPLVAFGLLTVNFKPLWEDARKILKTFADTSRELYWTLCFAELAKFEDERLLVCDGFTAPVIEKCVSPVEISNGQATKTGTISFECPTFTKYTAVQNYAMSIMGEQYTTNGSLLFVKICGLEKPPMDFWHYYNMILQTLMETPTIVEQRARHLIPVFFKFLADEFDTVTDNDLVDDEDMLENNEKGHKIGLIPRSASNVKSKMITWLRLFACFTNIRGVYKSQDLYVVILRLIAKGDVRLQSPALETLFAWKDKNIKPYSDNLRNLLDDTKFRDELSTFIQNHEQNLIDPAHRDGLMPIVMRLLFGRLVERRSKGSKHVKKLRRKAILGAVSCCKQNEMKTFIDLALEPFQSLLNVPGETLDDEGRVTSFEFVDQGSEIILNVPWRQQSGLVNVLEDMIKQLGSDLLPFMPSILKVILYILHSSQNNDKTHMDIDDAEDEQGESNDQQHHNMPQTGISNRSKQIRSVTLRRLLEIFSIRGGFNFAPYISAMFGSFISPRLANFPGEASQQISSLLLIFAVWAEKSSYVTFLTNYDDSLLPQIYAILSQKKIDQKVLSTILDILDNLLDYCDGKDGDKVVDDNGMDIDLDYFKENLIVKHVDALLDHLKYRLTKSKDDKKFNSGRYSVREIAIVARLAPYTSDGTHTATILEMLIPNLKKPSRIIPEFTKRNILTIWSNFMPLVPGFDYGSLVYQNYYKLASDMFSMIQSRENRQILIKLFQSFVNVNPALVQVGALLQDLNSFSRKRIDEPDYDRMLDALSKIGEDLYNTLDHHQWLPILNQLFYSMQDADEIAVRGTATHCATRFLTAAKEQQDPVEQEKLVSYVTHVVYPAIKHGLKNRIEIIRMEFVGLLNAGIKTFPELPIFTSMVPLLGDNDEEVNFFNNIYHIQLHRRVRSMVRLSEFAAQGVLAVPAIVNVFIPLVSGFIYESDRLTDHNVIHQASQTIGSLAGCLPWGRYYRLLSHYLSLVSQQDEMEKIYVRLATNVLEAFHFDISHIEISDETEAKIMGKQKVIIEYLSHREIVNNAKEQAEAAAIASGKEPSENVVEEIMNIDGDQEVEADTDATEDEEKSDKNDGADQDNDDGNNDNEDDDDDNDDDDDEPTIVSTNTNTSVVSTEQAQKIHDILITKVLPSLNAFISKTKSRKSVISRMPVALGIAKLLRQLPEKSLRLNLPGLLTIVCQTIRSRAQDVRDVTRETLLKINEFLGTAYFQFIIKELRGALARGYELHVLGYTVSALLNDMASRMNVGDLDYCMEDIVQVLISDIFGKTGQEKDTAEITGKTKEAKSRRSPAAFELLAKLVKFSNIGMWMMFSNGRLMASYTTLDLTRLNYWICKRFDIRKCGCIQGSEEGQDHQDTKEKNFEVQMKRIVEEPVDHLHVNSHRFVYFGLSLLHTSLKRNKFDLSDDDYATRLDKILMTVGNILYSAQTANVTLAARNLNILYKLPLSSVNDSIPVAIKRIFQLLKHSPNTNSPMIQACFRLLTVCIQSKKANLTEHQLTYLINIIRPDLEEPTRQGTAFGLVRGVISRKFMAPEMYDLMDVLGNILVTNQVPETREQARSLYFMFLMDYPQGRGRLKKQMTFITKNLEYSLLLALVMRLINDESSKCREMTAELIKSLLVRMDDDMDTVYKLLDKWMDSEQANLQRAGCQLYGLVIDAYGKNFKQWMDALEEQEKHEDSLELEDDGMDVDIPWEVGYYSLNTFAKVTSTFPKLVYTDDTIPIWRGVESLLLHPHAWIRSSSSRLFGVYFAGIDVATRNSYLTRQVLRGLAYGFVEQLKGIYLSDEQANQLVKNLFFIGRCLYHLPAEEDVTGNDDDDDQDGSQDDATSNSLLAEQTYLWIKVKYTHHCYGSSIKLHILQEVLRSSIFKWFAAMCNVMKPEELSPYLFSMIAPIYHTVNGQVSREKGFDDLKTLGNEVLGMIQKKAGPTAYFAIYQNIRQHSIDIKEERKAQRAVESITNPELAAKRKWLAINANLQATSVFGLPKSILYFLFYLLK</sequence>
<accession>A0A1X2I0J6</accession>
<dbReference type="InterPro" id="IPR052575">
    <property type="entry name" value="SSU_processome_comp_20"/>
</dbReference>
<dbReference type="InterPro" id="IPR016024">
    <property type="entry name" value="ARM-type_fold"/>
</dbReference>
<feature type="region of interest" description="Disordered" evidence="1">
    <location>
        <begin position="1186"/>
        <end position="1209"/>
    </location>
</feature>
<dbReference type="OrthoDB" id="360653at2759"/>
<dbReference type="PANTHER" id="PTHR17695">
    <property type="entry name" value="SMALL SUBUNIT PROCESSOME COMPONENT 20 HOMOLOG"/>
    <property type="match status" value="1"/>
</dbReference>
<dbReference type="Pfam" id="PF20416">
    <property type="entry name" value="UTP20"/>
    <property type="match status" value="1"/>
</dbReference>
<dbReference type="Pfam" id="PF07539">
    <property type="entry name" value="UTP20_N"/>
    <property type="match status" value="1"/>
</dbReference>
<organism evidence="5 6">
    <name type="scientific">Absidia repens</name>
    <dbReference type="NCBI Taxonomy" id="90262"/>
    <lineage>
        <taxon>Eukaryota</taxon>
        <taxon>Fungi</taxon>
        <taxon>Fungi incertae sedis</taxon>
        <taxon>Mucoromycota</taxon>
        <taxon>Mucoromycotina</taxon>
        <taxon>Mucoromycetes</taxon>
        <taxon>Mucorales</taxon>
        <taxon>Cunninghamellaceae</taxon>
        <taxon>Absidia</taxon>
    </lineage>
</organism>
<keyword evidence="6" id="KW-1185">Reference proteome</keyword>
<evidence type="ECO:0000259" key="2">
    <source>
        <dbReference type="Pfam" id="PF07539"/>
    </source>
</evidence>